<keyword evidence="4" id="KW-0472">Membrane</keyword>
<dbReference type="Pfam" id="PF00990">
    <property type="entry name" value="GGDEF"/>
    <property type="match status" value="1"/>
</dbReference>
<dbReference type="EC" id="2.7.7.65" evidence="2"/>
<dbReference type="PANTHER" id="PTHR45138">
    <property type="entry name" value="REGULATORY COMPONENTS OF SENSORY TRANSDUCTION SYSTEM"/>
    <property type="match status" value="1"/>
</dbReference>
<dbReference type="InterPro" id="IPR043128">
    <property type="entry name" value="Rev_trsase/Diguanyl_cyclase"/>
</dbReference>
<dbReference type="SUPFAM" id="SSF55073">
    <property type="entry name" value="Nucleotide cyclase"/>
    <property type="match status" value="1"/>
</dbReference>
<dbReference type="FunFam" id="3.30.70.270:FF:000001">
    <property type="entry name" value="Diguanylate cyclase domain protein"/>
    <property type="match status" value="1"/>
</dbReference>
<dbReference type="PROSITE" id="PS50887">
    <property type="entry name" value="GGDEF"/>
    <property type="match status" value="1"/>
</dbReference>
<dbReference type="GO" id="GO:0052621">
    <property type="term" value="F:diguanylate cyclase activity"/>
    <property type="evidence" value="ECO:0007669"/>
    <property type="project" value="UniProtKB-EC"/>
</dbReference>
<dbReference type="InterPro" id="IPR000160">
    <property type="entry name" value="GGDEF_dom"/>
</dbReference>
<dbReference type="SMART" id="SM00267">
    <property type="entry name" value="GGDEF"/>
    <property type="match status" value="1"/>
</dbReference>
<dbReference type="NCBIfam" id="TIGR00254">
    <property type="entry name" value="GGDEF"/>
    <property type="match status" value="1"/>
</dbReference>
<comment type="catalytic activity">
    <reaction evidence="3">
        <text>2 GTP = 3',3'-c-di-GMP + 2 diphosphate</text>
        <dbReference type="Rhea" id="RHEA:24898"/>
        <dbReference type="ChEBI" id="CHEBI:33019"/>
        <dbReference type="ChEBI" id="CHEBI:37565"/>
        <dbReference type="ChEBI" id="CHEBI:58805"/>
        <dbReference type="EC" id="2.7.7.65"/>
    </reaction>
</comment>
<name>A0A1Y0I3S0_9GAMM</name>
<feature type="domain" description="GGDEF" evidence="5">
    <location>
        <begin position="249"/>
        <end position="383"/>
    </location>
</feature>
<feature type="transmembrane region" description="Helical" evidence="4">
    <location>
        <begin position="64"/>
        <end position="87"/>
    </location>
</feature>
<dbReference type="GO" id="GO:0043709">
    <property type="term" value="P:cell adhesion involved in single-species biofilm formation"/>
    <property type="evidence" value="ECO:0007669"/>
    <property type="project" value="TreeGrafter"/>
</dbReference>
<organism evidence="6 7">
    <name type="scientific">Oleiphilus messinensis</name>
    <dbReference type="NCBI Taxonomy" id="141451"/>
    <lineage>
        <taxon>Bacteria</taxon>
        <taxon>Pseudomonadati</taxon>
        <taxon>Pseudomonadota</taxon>
        <taxon>Gammaproteobacteria</taxon>
        <taxon>Oceanospirillales</taxon>
        <taxon>Oleiphilaceae</taxon>
        <taxon>Oleiphilus</taxon>
    </lineage>
</organism>
<dbReference type="InterPro" id="IPR050469">
    <property type="entry name" value="Diguanylate_Cyclase"/>
</dbReference>
<gene>
    <name evidence="6" type="ORF">OLMES_0330</name>
</gene>
<comment type="cofactor">
    <cofactor evidence="1">
        <name>Mg(2+)</name>
        <dbReference type="ChEBI" id="CHEBI:18420"/>
    </cofactor>
</comment>
<dbReference type="CDD" id="cd01949">
    <property type="entry name" value="GGDEF"/>
    <property type="match status" value="1"/>
</dbReference>
<protein>
    <recommendedName>
        <fullName evidence="2">diguanylate cyclase</fullName>
        <ecNumber evidence="2">2.7.7.65</ecNumber>
    </recommendedName>
</protein>
<evidence type="ECO:0000313" key="7">
    <source>
        <dbReference type="Proteomes" id="UP000196027"/>
    </source>
</evidence>
<evidence type="ECO:0000256" key="2">
    <source>
        <dbReference type="ARBA" id="ARBA00012528"/>
    </source>
</evidence>
<dbReference type="GO" id="GO:0005886">
    <property type="term" value="C:plasma membrane"/>
    <property type="evidence" value="ECO:0007669"/>
    <property type="project" value="TreeGrafter"/>
</dbReference>
<evidence type="ECO:0000256" key="4">
    <source>
        <dbReference type="SAM" id="Phobius"/>
    </source>
</evidence>
<feature type="transmembrane region" description="Helical" evidence="4">
    <location>
        <begin position="182"/>
        <end position="205"/>
    </location>
</feature>
<sequence>MKFLEKALAHFGNPLEWGSIGKAWVLVTLTGAMQLQYLFWAEYLLAHESAPKYVHIDFLESNLYLLYICVGLSLMIFVSLFAFKYRYGEHILYEHFAAQYYGLSLCFYGYLVGTMSLPTGIVLAGAPVVGLILFNRWVVLYALITACSVIVILSYGAALNYWPYAPAIKYPVSSGHGLSLFWLTHMYIFGAPHLLILTAFAYFVLRRWRRREREVKQLSMTDSLTGLLNRGAISASLRSEQQRSSRTRIPFSLLMIDLDYFKQINDTWGHQTGDLVLTETARILRDCVRQYDQVGRFGGEEFLIVLPDTDEHEAFQLAERCRQKIEAVKIDVGSRTLKVTGSLGLFCNEQELDLSAELMLHYADKALYEAKAQGRNRVVVSKADVNESIRFSAAASASNYAMK</sequence>
<keyword evidence="7" id="KW-1185">Reference proteome</keyword>
<dbReference type="KEGG" id="ome:OLMES_0330"/>
<evidence type="ECO:0000259" key="5">
    <source>
        <dbReference type="PROSITE" id="PS50887"/>
    </source>
</evidence>
<evidence type="ECO:0000256" key="1">
    <source>
        <dbReference type="ARBA" id="ARBA00001946"/>
    </source>
</evidence>
<keyword evidence="4" id="KW-0812">Transmembrane</keyword>
<reference evidence="6 7" key="1">
    <citation type="submission" date="2017-05" db="EMBL/GenBank/DDBJ databases">
        <title>Genomic insights into alkan degradation activity of Oleiphilus messinensis.</title>
        <authorList>
            <person name="Kozyavkin S.A."/>
            <person name="Slesarev A.I."/>
            <person name="Golyshin P.N."/>
            <person name="Korzhenkov A."/>
            <person name="Golyshina O.N."/>
            <person name="Toshchakov S.V."/>
        </authorList>
    </citation>
    <scope>NUCLEOTIDE SEQUENCE [LARGE SCALE GENOMIC DNA]</scope>
    <source>
        <strain evidence="6 7">ME102</strain>
    </source>
</reference>
<dbReference type="PANTHER" id="PTHR45138:SF9">
    <property type="entry name" value="DIGUANYLATE CYCLASE DGCM-RELATED"/>
    <property type="match status" value="1"/>
</dbReference>
<keyword evidence="4" id="KW-1133">Transmembrane helix</keyword>
<dbReference type="Gene3D" id="3.30.70.270">
    <property type="match status" value="1"/>
</dbReference>
<dbReference type="AlphaFoldDB" id="A0A1Y0I3S0"/>
<evidence type="ECO:0000256" key="3">
    <source>
        <dbReference type="ARBA" id="ARBA00034247"/>
    </source>
</evidence>
<feature type="transmembrane region" description="Helical" evidence="4">
    <location>
        <begin position="140"/>
        <end position="162"/>
    </location>
</feature>
<dbReference type="OrthoDB" id="9812260at2"/>
<dbReference type="RefSeq" id="WP_087459638.1">
    <property type="nucleotide sequence ID" value="NZ_CP021425.1"/>
</dbReference>
<dbReference type="InterPro" id="IPR029787">
    <property type="entry name" value="Nucleotide_cyclase"/>
</dbReference>
<evidence type="ECO:0000313" key="6">
    <source>
        <dbReference type="EMBL" id="ARU54436.1"/>
    </source>
</evidence>
<proteinExistence type="predicted"/>
<accession>A0A1Y0I3S0</accession>
<dbReference type="GO" id="GO:1902201">
    <property type="term" value="P:negative regulation of bacterial-type flagellum-dependent cell motility"/>
    <property type="evidence" value="ECO:0007669"/>
    <property type="project" value="TreeGrafter"/>
</dbReference>
<dbReference type="Proteomes" id="UP000196027">
    <property type="component" value="Chromosome"/>
</dbReference>
<dbReference type="EMBL" id="CP021425">
    <property type="protein sequence ID" value="ARU54436.1"/>
    <property type="molecule type" value="Genomic_DNA"/>
</dbReference>
<feature type="transmembrane region" description="Helical" evidence="4">
    <location>
        <begin position="107"/>
        <end position="133"/>
    </location>
</feature>